<feature type="transmembrane region" description="Helical" evidence="5">
    <location>
        <begin position="226"/>
        <end position="250"/>
    </location>
</feature>
<dbReference type="AlphaFoldDB" id="A0A5S9QK62"/>
<feature type="transmembrane region" description="Helical" evidence="5">
    <location>
        <begin position="141"/>
        <end position="162"/>
    </location>
</feature>
<dbReference type="InterPro" id="IPR000620">
    <property type="entry name" value="EamA_dom"/>
</dbReference>
<feature type="transmembrane region" description="Helical" evidence="5">
    <location>
        <begin position="117"/>
        <end position="135"/>
    </location>
</feature>
<dbReference type="GO" id="GO:0016020">
    <property type="term" value="C:membrane"/>
    <property type="evidence" value="ECO:0007669"/>
    <property type="project" value="UniProtKB-SubCell"/>
</dbReference>
<keyword evidence="2 5" id="KW-0812">Transmembrane</keyword>
<feature type="transmembrane region" description="Helical" evidence="5">
    <location>
        <begin position="198"/>
        <end position="219"/>
    </location>
</feature>
<dbReference type="Pfam" id="PF00892">
    <property type="entry name" value="EamA"/>
    <property type="match status" value="1"/>
</dbReference>
<dbReference type="SUPFAM" id="SSF103481">
    <property type="entry name" value="Multidrug resistance efflux transporter EmrE"/>
    <property type="match status" value="1"/>
</dbReference>
<evidence type="ECO:0000313" key="8">
    <source>
        <dbReference type="EMBL" id="CAA0118075.1"/>
    </source>
</evidence>
<dbReference type="PANTHER" id="PTHR32322:SF9">
    <property type="entry name" value="AMINO-ACID METABOLITE EFFLUX PUMP-RELATED"/>
    <property type="match status" value="1"/>
</dbReference>
<evidence type="ECO:0000256" key="1">
    <source>
        <dbReference type="ARBA" id="ARBA00004141"/>
    </source>
</evidence>
<sequence length="283" mass="29001">MSRVQLVTITVMAMVAFAANSLLCREALASDYIGAASFTFIRIGSGAAILGGLLQLKFRDHKLGGNWLSAMALFAYAAAFSFAYISMSAATGALLLFGAVQITMIVYGLWAGERLNAFQVAGVVSACGGIIWLMLPGIEAPPLLGALLMLGAGVSWGVYSILGRGALDPTVATAGNFIRAVPFVCILLLVLGEEASSGLGVAYAIASGALASGVGYALWYKVLPALAATTAATVQLSVPVIASFGGVLLLGEAMTLRFGLASIAVLGGVLLFLMSKQKKPVEA</sequence>
<gene>
    <name evidence="7" type="ORF">IHBHHGIJ_03183</name>
    <name evidence="8" type="ORF">KFEGEMFD_03396</name>
    <name evidence="9" type="ORF">KFEGEMFD_03928</name>
</gene>
<evidence type="ECO:0000256" key="2">
    <source>
        <dbReference type="ARBA" id="ARBA00022692"/>
    </source>
</evidence>
<feature type="transmembrane region" description="Helical" evidence="5">
    <location>
        <begin position="39"/>
        <end position="56"/>
    </location>
</feature>
<feature type="transmembrane region" description="Helical" evidence="5">
    <location>
        <begin position="174"/>
        <end position="192"/>
    </location>
</feature>
<accession>A0A5S9QK62</accession>
<comment type="subcellular location">
    <subcellularLocation>
        <location evidence="1">Membrane</location>
        <topology evidence="1">Multi-pass membrane protein</topology>
    </subcellularLocation>
</comment>
<dbReference type="Proteomes" id="UP000439591">
    <property type="component" value="Unassembled WGS sequence"/>
</dbReference>
<keyword evidence="4 5" id="KW-0472">Membrane</keyword>
<evidence type="ECO:0000313" key="9">
    <source>
        <dbReference type="EMBL" id="CAA0122003.1"/>
    </source>
</evidence>
<evidence type="ECO:0000313" key="7">
    <source>
        <dbReference type="EMBL" id="CAA0110291.1"/>
    </source>
</evidence>
<dbReference type="Proteomes" id="UP000435877">
    <property type="component" value="Unassembled WGS sequence"/>
</dbReference>
<dbReference type="EMBL" id="CACSIM010000006">
    <property type="protein sequence ID" value="CAA0118075.1"/>
    <property type="molecule type" value="Genomic_DNA"/>
</dbReference>
<evidence type="ECO:0000256" key="5">
    <source>
        <dbReference type="SAM" id="Phobius"/>
    </source>
</evidence>
<feature type="domain" description="EamA" evidence="6">
    <location>
        <begin position="144"/>
        <end position="273"/>
    </location>
</feature>
<name>A0A5S9QK62_9GAMM</name>
<evidence type="ECO:0000256" key="4">
    <source>
        <dbReference type="ARBA" id="ARBA00023136"/>
    </source>
</evidence>
<evidence type="ECO:0000256" key="3">
    <source>
        <dbReference type="ARBA" id="ARBA00022989"/>
    </source>
</evidence>
<dbReference type="InterPro" id="IPR050638">
    <property type="entry name" value="AA-Vitamin_Transporters"/>
</dbReference>
<protein>
    <recommendedName>
        <fullName evidence="6">EamA domain-containing protein</fullName>
    </recommendedName>
</protein>
<dbReference type="InterPro" id="IPR037185">
    <property type="entry name" value="EmrE-like"/>
</dbReference>
<keyword evidence="10" id="KW-1185">Reference proteome</keyword>
<dbReference type="PANTHER" id="PTHR32322">
    <property type="entry name" value="INNER MEMBRANE TRANSPORTER"/>
    <property type="match status" value="1"/>
</dbReference>
<evidence type="ECO:0000313" key="11">
    <source>
        <dbReference type="Proteomes" id="UP000439591"/>
    </source>
</evidence>
<keyword evidence="3 5" id="KW-1133">Transmembrane helix</keyword>
<evidence type="ECO:0000313" key="10">
    <source>
        <dbReference type="Proteomes" id="UP000435877"/>
    </source>
</evidence>
<feature type="transmembrane region" description="Helical" evidence="5">
    <location>
        <begin position="93"/>
        <end position="110"/>
    </location>
</feature>
<evidence type="ECO:0000259" key="6">
    <source>
        <dbReference type="Pfam" id="PF00892"/>
    </source>
</evidence>
<dbReference type="RefSeq" id="WP_159269887.1">
    <property type="nucleotide sequence ID" value="NZ_CACSIK010000003.1"/>
</dbReference>
<feature type="transmembrane region" description="Helical" evidence="5">
    <location>
        <begin position="256"/>
        <end position="274"/>
    </location>
</feature>
<reference evidence="10 11" key="1">
    <citation type="submission" date="2019-11" db="EMBL/GenBank/DDBJ databases">
        <authorList>
            <person name="Holert J."/>
        </authorList>
    </citation>
    <scope>NUCLEOTIDE SEQUENCE [LARGE SCALE GENOMIC DNA]</scope>
    <source>
        <strain evidence="8">BC3_2A</strain>
        <strain evidence="7">SB11_1A</strain>
    </source>
</reference>
<organism evidence="8 11">
    <name type="scientific">Zhongshania aliphaticivorans</name>
    <dbReference type="NCBI Taxonomy" id="1470434"/>
    <lineage>
        <taxon>Bacteria</taxon>
        <taxon>Pseudomonadati</taxon>
        <taxon>Pseudomonadota</taxon>
        <taxon>Gammaproteobacteria</taxon>
        <taxon>Cellvibrionales</taxon>
        <taxon>Spongiibacteraceae</taxon>
        <taxon>Zhongshania</taxon>
    </lineage>
</organism>
<dbReference type="EMBL" id="CACSIK010000003">
    <property type="protein sequence ID" value="CAA0110291.1"/>
    <property type="molecule type" value="Genomic_DNA"/>
</dbReference>
<dbReference type="OrthoDB" id="321830at2"/>
<dbReference type="EMBL" id="CACSIM010000008">
    <property type="protein sequence ID" value="CAA0122003.1"/>
    <property type="molecule type" value="Genomic_DNA"/>
</dbReference>
<proteinExistence type="predicted"/>
<feature type="transmembrane region" description="Helical" evidence="5">
    <location>
        <begin position="68"/>
        <end position="87"/>
    </location>
</feature>